<dbReference type="GO" id="GO:0000070">
    <property type="term" value="P:mitotic sister chromatid segregation"/>
    <property type="evidence" value="ECO:0007669"/>
    <property type="project" value="TreeGrafter"/>
</dbReference>
<feature type="compositionally biased region" description="Acidic residues" evidence="7">
    <location>
        <begin position="55"/>
        <end position="80"/>
    </location>
</feature>
<organism evidence="8 9">
    <name type="scientific">Capsaspora owczarzaki (strain ATCC 30864)</name>
    <dbReference type="NCBI Taxonomy" id="595528"/>
    <lineage>
        <taxon>Eukaryota</taxon>
        <taxon>Filasterea</taxon>
        <taxon>Capsaspora</taxon>
    </lineage>
</organism>
<evidence type="ECO:0000256" key="2">
    <source>
        <dbReference type="ARBA" id="ARBA00004584"/>
    </source>
</evidence>
<dbReference type="CDD" id="cd22647">
    <property type="entry name" value="CTF3_NTD_HEAT"/>
    <property type="match status" value="1"/>
</dbReference>
<dbReference type="GO" id="GO:0000939">
    <property type="term" value="C:inner kinetochore"/>
    <property type="evidence" value="ECO:0007669"/>
    <property type="project" value="TreeGrafter"/>
</dbReference>
<keyword evidence="6" id="KW-0137">Centromere</keyword>
<name>A0A0D2X4D4_CAPO3</name>
<dbReference type="GO" id="GO:0005634">
    <property type="term" value="C:nucleus"/>
    <property type="evidence" value="ECO:0007669"/>
    <property type="project" value="UniProtKB-SubCell"/>
</dbReference>
<dbReference type="GO" id="GO:0034080">
    <property type="term" value="P:CENP-A containing chromatin assembly"/>
    <property type="evidence" value="ECO:0007669"/>
    <property type="project" value="TreeGrafter"/>
</dbReference>
<evidence type="ECO:0000313" key="9">
    <source>
        <dbReference type="Proteomes" id="UP000008743"/>
    </source>
</evidence>
<dbReference type="STRING" id="595528.A0A0D2X4D4"/>
<evidence type="ECO:0000313" key="8">
    <source>
        <dbReference type="EMBL" id="KJE95864.1"/>
    </source>
</evidence>
<feature type="compositionally biased region" description="Basic and acidic residues" evidence="7">
    <location>
        <begin position="113"/>
        <end position="129"/>
    </location>
</feature>
<comment type="similarity">
    <text evidence="3">Belongs to the CENP-I/CTF3 family.</text>
</comment>
<evidence type="ECO:0000256" key="1">
    <source>
        <dbReference type="ARBA" id="ARBA00004123"/>
    </source>
</evidence>
<dbReference type="EMBL" id="KE346370">
    <property type="protein sequence ID" value="KJE95864.1"/>
    <property type="molecule type" value="Genomic_DNA"/>
</dbReference>
<protein>
    <recommendedName>
        <fullName evidence="10">Centromere protein I</fullName>
    </recommendedName>
</protein>
<evidence type="ECO:0000256" key="6">
    <source>
        <dbReference type="ARBA" id="ARBA00023328"/>
    </source>
</evidence>
<dbReference type="OrthoDB" id="6347512at2759"/>
<dbReference type="PANTHER" id="PTHR48208:SF2">
    <property type="entry name" value="CENTROMERE PROTEIN I"/>
    <property type="match status" value="1"/>
</dbReference>
<keyword evidence="5" id="KW-0539">Nucleus</keyword>
<dbReference type="Pfam" id="PF07778">
    <property type="entry name" value="CENP-I"/>
    <property type="match status" value="3"/>
</dbReference>
<dbReference type="RefSeq" id="XP_004345016.2">
    <property type="nucleotide sequence ID" value="XM_004344966.2"/>
</dbReference>
<proteinExistence type="inferred from homology"/>
<evidence type="ECO:0000256" key="3">
    <source>
        <dbReference type="ARBA" id="ARBA00005470"/>
    </source>
</evidence>
<evidence type="ECO:0008006" key="10">
    <source>
        <dbReference type="Google" id="ProtNLM"/>
    </source>
</evidence>
<evidence type="ECO:0000256" key="7">
    <source>
        <dbReference type="SAM" id="MobiDB-lite"/>
    </source>
</evidence>
<dbReference type="AlphaFoldDB" id="A0A0D2X4D4"/>
<comment type="subcellular location">
    <subcellularLocation>
        <location evidence="2">Chromosome</location>
        <location evidence="2">Centromere</location>
    </subcellularLocation>
    <subcellularLocation>
        <location evidence="1">Nucleus</location>
    </subcellularLocation>
</comment>
<accession>A0A0D2X4D4</accession>
<keyword evidence="4" id="KW-0158">Chromosome</keyword>
<sequence length="1017" mass="113511">MSSSKHRRVTDSDSDEAELEVNGNASPAKSSDDGRGQRRRSTQRQSTSARRSSQQDDDNDDDGVGEDDDDDDDDEDDEAEQISTAEQAVAYLRTAPPSKANYAAPMTSLTPRDVADRREREQNDKEQRRAAVRADPQAAKEWSKLLQKSKARQLVRVARSVDRAIEVLQQQAQRTGLQPSHLLTVIDAATSGKHNDTRASRLLHVCLPSNAGIPERCLVVVVGRLTARMMSPVIQALALKWCVCAHPYLSSTDTVHGLYGMLMHYLDFDTLRPSVCALLNLLTRRRDAQPFRVRRLLDLNRKAGGDHSLLALLRVYQLYQPDLISISLSGVQLQRATFQAPDSVLARLMAHTHSIAENFANPRGDVPLFSGASGGAGSLAILSRSALHYTPVALSSSRHTSDSTTLAITPAFSSSLSSSRALAPPKKRLRLDPIAPVLHTSHIAAGSVKGLTVLGMRDIGARFTVRHTATLEQLNSLSELGHNIDRVEMPNQIAAVLESPILRHALSCVGDPVLIRRLGYYLEQLLADEFGARDANTAMAANTASTGAELERNATARNQAALNERLAIQRDATSTARLMDQTRHPDLAREFELPGLKSSATVAQPSFTFDGGHDLNVRDRAIYNRRSRLLQTLVDLNDFFLESDQVVLTFLTKYLRVWNGIDHRAEILALVSRISPLMYEELYGQFLFPLQHIFETSSPQGKAEILLAYRHLLHRMCSVDWRKFFLSPSAPGEPEHEFIFNSHTLSRKVNYFRTIQEFGLHVQRLSLVALELDADHIVVQHAVLSFFELGESLLRDYNLPFYIHPPHSILARLFYSTQMMVVSRVCDLLQRIGDTYTKIKKIEQWGMVDRATSDTMTLHNATLLEIVNSVWRDKPMRQTDSQVPLFTANVEPLAIRICQGMDNGIREPLVAAPMSDALNLFNHFAFVSTTRQFLVKHASTLKIGNNNNEQPLVPATMGRLAPQRSLFLFELEQANIAPGLMRLLCSAFQSLQSKISGHLKEHPEFVEEVTDEQNRQD</sequence>
<feature type="compositionally biased region" description="Low complexity" evidence="7">
    <location>
        <begin position="43"/>
        <end position="52"/>
    </location>
</feature>
<evidence type="ECO:0000256" key="5">
    <source>
        <dbReference type="ARBA" id="ARBA00023242"/>
    </source>
</evidence>
<dbReference type="InterPro" id="IPR012485">
    <property type="entry name" value="CENP-I"/>
</dbReference>
<dbReference type="Proteomes" id="UP000008743">
    <property type="component" value="Unassembled WGS sequence"/>
</dbReference>
<evidence type="ECO:0000256" key="4">
    <source>
        <dbReference type="ARBA" id="ARBA00022454"/>
    </source>
</evidence>
<dbReference type="PhylomeDB" id="A0A0D2X4D4"/>
<dbReference type="PANTHER" id="PTHR48208">
    <property type="entry name" value="CENTROMERE PROTEIN I"/>
    <property type="match status" value="1"/>
</dbReference>
<keyword evidence="9" id="KW-1185">Reference proteome</keyword>
<dbReference type="InParanoid" id="A0A0D2X4D4"/>
<gene>
    <name evidence="8" type="ORF">CAOG_006267</name>
</gene>
<feature type="region of interest" description="Disordered" evidence="7">
    <location>
        <begin position="1"/>
        <end position="136"/>
    </location>
</feature>
<dbReference type="eggNOG" id="ENOG502QU9H">
    <property type="taxonomic scope" value="Eukaryota"/>
</dbReference>
<reference evidence="9" key="1">
    <citation type="submission" date="2011-02" db="EMBL/GenBank/DDBJ databases">
        <title>The Genome Sequence of Capsaspora owczarzaki ATCC 30864.</title>
        <authorList>
            <person name="Russ C."/>
            <person name="Cuomo C."/>
            <person name="Burger G."/>
            <person name="Gray M.W."/>
            <person name="Holland P.W.H."/>
            <person name="King N."/>
            <person name="Lang F.B.F."/>
            <person name="Roger A.J."/>
            <person name="Ruiz-Trillo I."/>
            <person name="Young S.K."/>
            <person name="Zeng Q."/>
            <person name="Gargeya S."/>
            <person name="Alvarado L."/>
            <person name="Berlin A."/>
            <person name="Chapman S.B."/>
            <person name="Chen Z."/>
            <person name="Freedman E."/>
            <person name="Gellesch M."/>
            <person name="Goldberg J."/>
            <person name="Griggs A."/>
            <person name="Gujja S."/>
            <person name="Heilman E."/>
            <person name="Heiman D."/>
            <person name="Howarth C."/>
            <person name="Mehta T."/>
            <person name="Neiman D."/>
            <person name="Pearson M."/>
            <person name="Roberts A."/>
            <person name="Saif S."/>
            <person name="Shea T."/>
            <person name="Shenoy N."/>
            <person name="Sisk P."/>
            <person name="Stolte C."/>
            <person name="Sykes S."/>
            <person name="White J."/>
            <person name="Yandava C."/>
            <person name="Haas B."/>
            <person name="Nusbaum C."/>
            <person name="Birren B."/>
        </authorList>
    </citation>
    <scope>NUCLEOTIDE SEQUENCE</scope>
    <source>
        <strain evidence="9">ATCC 30864</strain>
    </source>
</reference>